<accession>A0A653AJN2</accession>
<evidence type="ECO:0000313" key="2">
    <source>
        <dbReference type="EMBL" id="VBB48111.1"/>
    </source>
</evidence>
<organism evidence="2">
    <name type="scientific">uncultured Paludibacter sp</name>
    <dbReference type="NCBI Taxonomy" id="497635"/>
    <lineage>
        <taxon>Bacteria</taxon>
        <taxon>Pseudomonadati</taxon>
        <taxon>Bacteroidota</taxon>
        <taxon>Bacteroidia</taxon>
        <taxon>Bacteroidales</taxon>
        <taxon>Paludibacteraceae</taxon>
        <taxon>Paludibacter</taxon>
        <taxon>environmental samples</taxon>
    </lineage>
</organism>
<dbReference type="AlphaFoldDB" id="A0A653AJN2"/>
<proteinExistence type="predicted"/>
<feature type="transmembrane region" description="Helical" evidence="1">
    <location>
        <begin position="43"/>
        <end position="61"/>
    </location>
</feature>
<dbReference type="EMBL" id="UPXZ01000039">
    <property type="protein sequence ID" value="VBB48111.1"/>
    <property type="molecule type" value="Genomic_DNA"/>
</dbReference>
<protein>
    <recommendedName>
        <fullName evidence="3">Cell division protein FtsL</fullName>
    </recommendedName>
</protein>
<evidence type="ECO:0000256" key="1">
    <source>
        <dbReference type="SAM" id="Phobius"/>
    </source>
</evidence>
<evidence type="ECO:0008006" key="3">
    <source>
        <dbReference type="Google" id="ProtNLM"/>
    </source>
</evidence>
<name>A0A653AJN2_9BACT</name>
<reference evidence="2" key="1">
    <citation type="submission" date="2018-07" db="EMBL/GenBank/DDBJ databases">
        <authorList>
            <consortium name="Genoscope - CEA"/>
            <person name="William W."/>
        </authorList>
    </citation>
    <scope>NUCLEOTIDE SEQUENCE</scope>
    <source>
        <strain evidence="2">IK1</strain>
    </source>
</reference>
<dbReference type="InterPro" id="IPR045755">
    <property type="entry name" value="FtsL-like"/>
</dbReference>
<sequence length="152" mass="17354">MSWIKNIFETIVGSEDFSELKSSKFRDFLNGSILKKRFIQKQYGLLILIAVLIFIYIDNRYTCESQITREIKLKKELQDVKFESLTISAELTTLGRRSYVLNYINEQGLNLKESPVAPIIITAPGEENEKALKDSLTKLNAKKDTTTSIAVD</sequence>
<keyword evidence="1" id="KW-0472">Membrane</keyword>
<keyword evidence="1" id="KW-0812">Transmembrane</keyword>
<keyword evidence="1" id="KW-1133">Transmembrane helix</keyword>
<gene>
    <name evidence="2" type="ORF">TRIP_D440129</name>
</gene>
<dbReference type="Pfam" id="PF19579">
    <property type="entry name" value="FtsL_2"/>
    <property type="match status" value="1"/>
</dbReference>